<comment type="similarity">
    <text evidence="3 13">Belongs to the class VI-like SAM-binding methyltransferase superfamily. Isoprenylcysteine carboxyl methyltransferase family.</text>
</comment>
<feature type="transmembrane region" description="Helical" evidence="13">
    <location>
        <begin position="95"/>
        <end position="115"/>
    </location>
</feature>
<comment type="caution">
    <text evidence="14">The sequence shown here is derived from an EMBL/GenBank/DDBJ whole genome shotgun (WGS) entry which is preliminary data.</text>
</comment>
<keyword evidence="5 13" id="KW-0489">Methyltransferase</keyword>
<sequence>MLCRDGKLSLFCFSIALLVALLPELFSRLEFDIYSKYFQNVLFVHFLQYGFSNFILLLLFGGFEYQVALRSTFLGYVVGVAITIFSIASPSWRMFGVYMAVIAIFHYTEFLAIAWTNPSSLSIDSFVLNHSVSYGIAACSSWIEFVIERYYFPEMKMASSVSYIGLTLSTLGELLRKSAMFTAKHNFNHIVQSAKKRNHELITHGIYGIFRHPSYVGWFYWAIGTQLILQNPFCVLAYTVASWRFFHDRILIEEITLLNFFGEAYAEYQGKVPTGLPFISGYKINL</sequence>
<accession>A0A834KK52</accession>
<evidence type="ECO:0000313" key="14">
    <source>
        <dbReference type="EMBL" id="KAF7405541.1"/>
    </source>
</evidence>
<keyword evidence="7 13" id="KW-0949">S-adenosyl-L-methionine</keyword>
<evidence type="ECO:0000256" key="12">
    <source>
        <dbReference type="ARBA" id="ARBA00023656"/>
    </source>
</evidence>
<dbReference type="GO" id="GO:0004671">
    <property type="term" value="F:protein C-terminal S-isoprenylcysteine carboxyl O-methyltransferase activity"/>
    <property type="evidence" value="ECO:0007669"/>
    <property type="project" value="UniProtKB-EC"/>
</dbReference>
<dbReference type="InterPro" id="IPR007269">
    <property type="entry name" value="ICMT_MeTrfase"/>
</dbReference>
<dbReference type="PANTHER" id="PTHR12714:SF9">
    <property type="entry name" value="PROTEIN-S-ISOPRENYLCYSTEINE O-METHYLTRANSFERASE"/>
    <property type="match status" value="1"/>
</dbReference>
<evidence type="ECO:0000256" key="3">
    <source>
        <dbReference type="ARBA" id="ARBA00009140"/>
    </source>
</evidence>
<dbReference type="EC" id="2.1.1.100" evidence="4 13"/>
<evidence type="ECO:0000256" key="1">
    <source>
        <dbReference type="ARBA" id="ARBA00001450"/>
    </source>
</evidence>
<comment type="function">
    <text evidence="11">Catalyzes the post-translational methylation of isoprenylated C-terminal cysteine residues.</text>
</comment>
<keyword evidence="8 13" id="KW-0812">Transmembrane</keyword>
<comment type="subcellular location">
    <subcellularLocation>
        <location evidence="13">Endoplasmic reticulum membrane</location>
        <topology evidence="13">Multi-pass membrane protein</topology>
    </subcellularLocation>
    <subcellularLocation>
        <location evidence="2">Membrane</location>
        <topology evidence="2">Multi-pass membrane protein</topology>
    </subcellularLocation>
</comment>
<keyword evidence="10 13" id="KW-0472">Membrane</keyword>
<dbReference type="InterPro" id="IPR025770">
    <property type="entry name" value="PPMT_MeTrfase"/>
</dbReference>
<dbReference type="PANTHER" id="PTHR12714">
    <property type="entry name" value="PROTEIN-S ISOPRENYLCYSTEINE O-METHYLTRANSFERASE"/>
    <property type="match status" value="1"/>
</dbReference>
<comment type="catalytic activity">
    <reaction evidence="1 13">
        <text>[protein]-C-terminal S-[(2E,6E)-farnesyl]-L-cysteine + S-adenosyl-L-methionine = [protein]-C-terminal S-[(2E,6E)-farnesyl]-L-cysteine methyl ester + S-adenosyl-L-homocysteine</text>
        <dbReference type="Rhea" id="RHEA:21672"/>
        <dbReference type="Rhea" id="RHEA-COMP:12125"/>
        <dbReference type="Rhea" id="RHEA-COMP:12126"/>
        <dbReference type="ChEBI" id="CHEBI:57856"/>
        <dbReference type="ChEBI" id="CHEBI:59789"/>
        <dbReference type="ChEBI" id="CHEBI:90510"/>
        <dbReference type="ChEBI" id="CHEBI:90511"/>
        <dbReference type="EC" id="2.1.1.100"/>
    </reaction>
</comment>
<evidence type="ECO:0000256" key="11">
    <source>
        <dbReference type="ARBA" id="ARBA00023572"/>
    </source>
</evidence>
<reference evidence="14" key="1">
    <citation type="journal article" date="2020" name="G3 (Bethesda)">
        <title>High-Quality Assemblies for Three Invasive Social Wasps from the &lt;i&gt;Vespula&lt;/i&gt; Genus.</title>
        <authorList>
            <person name="Harrop T.W.R."/>
            <person name="Guhlin J."/>
            <person name="McLaughlin G.M."/>
            <person name="Permina E."/>
            <person name="Stockwell P."/>
            <person name="Gilligan J."/>
            <person name="Le Lec M.F."/>
            <person name="Gruber M.A.M."/>
            <person name="Quinn O."/>
            <person name="Lovegrove M."/>
            <person name="Duncan E.J."/>
            <person name="Remnant E.J."/>
            <person name="Van Eeckhoven J."/>
            <person name="Graham B."/>
            <person name="Knapp R.A."/>
            <person name="Langford K.W."/>
            <person name="Kronenberg Z."/>
            <person name="Press M.O."/>
            <person name="Eacker S.M."/>
            <person name="Wilson-Rankin E.E."/>
            <person name="Purcell J."/>
            <person name="Lester P.J."/>
            <person name="Dearden P.K."/>
        </authorList>
    </citation>
    <scope>NUCLEOTIDE SEQUENCE</scope>
    <source>
        <strain evidence="14">Marl-1</strain>
    </source>
</reference>
<dbReference type="EMBL" id="JACSEA010000003">
    <property type="protein sequence ID" value="KAF7405541.1"/>
    <property type="molecule type" value="Genomic_DNA"/>
</dbReference>
<evidence type="ECO:0000313" key="15">
    <source>
        <dbReference type="Proteomes" id="UP000614350"/>
    </source>
</evidence>
<name>A0A834KK52_VESVU</name>
<dbReference type="Proteomes" id="UP000614350">
    <property type="component" value="Unassembled WGS sequence"/>
</dbReference>
<dbReference type="PROSITE" id="PS51564">
    <property type="entry name" value="SAM_ICMT"/>
    <property type="match status" value="1"/>
</dbReference>
<evidence type="ECO:0000256" key="6">
    <source>
        <dbReference type="ARBA" id="ARBA00022679"/>
    </source>
</evidence>
<evidence type="ECO:0000256" key="8">
    <source>
        <dbReference type="ARBA" id="ARBA00022692"/>
    </source>
</evidence>
<dbReference type="GO" id="GO:0005789">
    <property type="term" value="C:endoplasmic reticulum membrane"/>
    <property type="evidence" value="ECO:0007669"/>
    <property type="project" value="UniProtKB-SubCell"/>
</dbReference>
<proteinExistence type="inferred from homology"/>
<evidence type="ECO:0000256" key="13">
    <source>
        <dbReference type="RuleBase" id="RU362022"/>
    </source>
</evidence>
<feature type="transmembrane region" description="Helical" evidence="13">
    <location>
        <begin position="67"/>
        <end position="89"/>
    </location>
</feature>
<dbReference type="AlphaFoldDB" id="A0A834KK52"/>
<protein>
    <recommendedName>
        <fullName evidence="12 13">Protein-S-isoprenylcysteine O-methyltransferase</fullName>
        <ecNumber evidence="4 13">2.1.1.100</ecNumber>
    </recommendedName>
</protein>
<dbReference type="GO" id="GO:0032259">
    <property type="term" value="P:methylation"/>
    <property type="evidence" value="ECO:0007669"/>
    <property type="project" value="UniProtKB-KW"/>
</dbReference>
<gene>
    <name evidence="14" type="ORF">HZH66_004447</name>
</gene>
<dbReference type="Pfam" id="PF04140">
    <property type="entry name" value="ICMT"/>
    <property type="match status" value="1"/>
</dbReference>
<keyword evidence="13" id="KW-0256">Endoplasmic reticulum</keyword>
<evidence type="ECO:0000256" key="9">
    <source>
        <dbReference type="ARBA" id="ARBA00022989"/>
    </source>
</evidence>
<feature type="transmembrane region" description="Helical" evidence="13">
    <location>
        <begin position="37"/>
        <end position="60"/>
    </location>
</feature>
<keyword evidence="15" id="KW-1185">Reference proteome</keyword>
<evidence type="ECO:0000256" key="4">
    <source>
        <dbReference type="ARBA" id="ARBA00012151"/>
    </source>
</evidence>
<keyword evidence="9 13" id="KW-1133">Transmembrane helix</keyword>
<evidence type="ECO:0000256" key="7">
    <source>
        <dbReference type="ARBA" id="ARBA00022691"/>
    </source>
</evidence>
<dbReference type="Gene3D" id="1.20.120.1630">
    <property type="match status" value="1"/>
</dbReference>
<keyword evidence="6" id="KW-0808">Transferase</keyword>
<evidence type="ECO:0000256" key="5">
    <source>
        <dbReference type="ARBA" id="ARBA00022603"/>
    </source>
</evidence>
<evidence type="ECO:0000256" key="10">
    <source>
        <dbReference type="ARBA" id="ARBA00023136"/>
    </source>
</evidence>
<evidence type="ECO:0000256" key="2">
    <source>
        <dbReference type="ARBA" id="ARBA00004141"/>
    </source>
</evidence>
<feature type="transmembrane region" description="Helical" evidence="13">
    <location>
        <begin position="218"/>
        <end position="241"/>
    </location>
</feature>
<organism evidence="14 15">
    <name type="scientific">Vespula vulgaris</name>
    <name type="common">Yellow jacket</name>
    <name type="synonym">Wasp</name>
    <dbReference type="NCBI Taxonomy" id="7454"/>
    <lineage>
        <taxon>Eukaryota</taxon>
        <taxon>Metazoa</taxon>
        <taxon>Ecdysozoa</taxon>
        <taxon>Arthropoda</taxon>
        <taxon>Hexapoda</taxon>
        <taxon>Insecta</taxon>
        <taxon>Pterygota</taxon>
        <taxon>Neoptera</taxon>
        <taxon>Endopterygota</taxon>
        <taxon>Hymenoptera</taxon>
        <taxon>Apocrita</taxon>
        <taxon>Aculeata</taxon>
        <taxon>Vespoidea</taxon>
        <taxon>Vespidae</taxon>
        <taxon>Vespinae</taxon>
        <taxon>Vespula</taxon>
    </lineage>
</organism>